<gene>
    <name evidence="1" type="ORF">CIAN88_03940</name>
</gene>
<proteinExistence type="predicted"/>
<dbReference type="Pfam" id="PF08011">
    <property type="entry name" value="PDDEXK_9"/>
    <property type="match status" value="1"/>
</dbReference>
<accession>A0A099I9E9</accession>
<evidence type="ECO:0000313" key="2">
    <source>
        <dbReference type="Proteomes" id="UP000030008"/>
    </source>
</evidence>
<organism evidence="1 2">
    <name type="scientific">Clostridium innocuum</name>
    <dbReference type="NCBI Taxonomy" id="1522"/>
    <lineage>
        <taxon>Bacteria</taxon>
        <taxon>Bacillati</taxon>
        <taxon>Bacillota</taxon>
        <taxon>Clostridia</taxon>
        <taxon>Eubacteriales</taxon>
        <taxon>Clostridiaceae</taxon>
        <taxon>Clostridium</taxon>
    </lineage>
</organism>
<evidence type="ECO:0000313" key="1">
    <source>
        <dbReference type="EMBL" id="KGJ54300.1"/>
    </source>
</evidence>
<dbReference type="RefSeq" id="WP_044904178.1">
    <property type="nucleotide sequence ID" value="NZ_JQIF01000017.1"/>
</dbReference>
<dbReference type="PANTHER" id="PTHR34825:SF1">
    <property type="entry name" value="AAA-ATPASE-LIKE DOMAIN-CONTAINING PROTEIN"/>
    <property type="match status" value="1"/>
</dbReference>
<dbReference type="AlphaFoldDB" id="A0A099I9E9"/>
<reference evidence="1 2" key="1">
    <citation type="submission" date="2014-08" db="EMBL/GenBank/DDBJ databases">
        <title>Clostridium innocuum, an unnegligible vancomycin-resistant pathogen causing extra-intestinal infections.</title>
        <authorList>
            <person name="Feng Y."/>
            <person name="Chiu C.-H."/>
        </authorList>
    </citation>
    <scope>NUCLEOTIDE SEQUENCE [LARGE SCALE GENOMIC DNA]</scope>
    <source>
        <strain evidence="1 2">AN88</strain>
    </source>
</reference>
<comment type="caution">
    <text evidence="1">The sequence shown here is derived from an EMBL/GenBank/DDBJ whole genome shotgun (WGS) entry which is preliminary data.</text>
</comment>
<dbReference type="EMBL" id="JQIF01000017">
    <property type="protein sequence ID" value="KGJ54300.1"/>
    <property type="molecule type" value="Genomic_DNA"/>
</dbReference>
<name>A0A099I9E9_CLOIN</name>
<dbReference type="Proteomes" id="UP000030008">
    <property type="component" value="Unassembled WGS sequence"/>
</dbReference>
<evidence type="ECO:0008006" key="3">
    <source>
        <dbReference type="Google" id="ProtNLM"/>
    </source>
</evidence>
<dbReference type="PANTHER" id="PTHR34825">
    <property type="entry name" value="CONSERVED PROTEIN, WITH A WEAK D-GALACTARATE DEHYDRATASE/ALTRONATE HYDROLASE DOMAIN"/>
    <property type="match status" value="1"/>
</dbReference>
<protein>
    <recommendedName>
        <fullName evidence="3">AAA-ATPase-like domain-containing protein</fullName>
    </recommendedName>
</protein>
<sequence length="258" mass="29724">MYMDKLINTSRKVPESFWANTSGNDIIYRYIKEANPNMRDEFDILASGGMIEKTIKDDITYREMGLINNVYSFLLYTGYLKAVRCVDEEQNMYQLMIPNKEIKRIYVSIFSEWFNEQLEHNGLSFMEALIREDVKQANDILDQILFQSISYFDYDEKFYHGVLIGLLNQYHVVSNHETGLGRSDIAVLPPSRLSRGVVLELKVASTVAALKPMAEKACEQIKNQKYIEGLYADGYEDIIGYGIAFHKKSCVITSLKDI</sequence>
<dbReference type="InterPro" id="IPR012547">
    <property type="entry name" value="PDDEXK_9"/>
</dbReference>